<keyword evidence="9 16" id="KW-0547">Nucleotide-binding</keyword>
<dbReference type="InterPro" id="IPR043129">
    <property type="entry name" value="ATPase_NBD"/>
</dbReference>
<evidence type="ECO:0000256" key="6">
    <source>
        <dbReference type="ARBA" id="ARBA00012102"/>
    </source>
</evidence>
<dbReference type="CDD" id="cd24015">
    <property type="entry name" value="ASKHA_NBD_PanK-III"/>
    <property type="match status" value="1"/>
</dbReference>
<evidence type="ECO:0000313" key="17">
    <source>
        <dbReference type="EMBL" id="CAH0993220.1"/>
    </source>
</evidence>
<evidence type="ECO:0000256" key="11">
    <source>
        <dbReference type="ARBA" id="ARBA00022840"/>
    </source>
</evidence>
<keyword evidence="11 16" id="KW-0067">ATP-binding</keyword>
<evidence type="ECO:0000256" key="7">
    <source>
        <dbReference type="ARBA" id="ARBA00022490"/>
    </source>
</evidence>
<evidence type="ECO:0000256" key="14">
    <source>
        <dbReference type="ARBA" id="ARBA00038036"/>
    </source>
</evidence>
<comment type="function">
    <text evidence="16">Catalyzes the phosphorylation of pantothenate (Pan), the first step in CoA biosynthesis.</text>
</comment>
<accession>A0ABM9AJ96</accession>
<dbReference type="RefSeq" id="WP_237445904.1">
    <property type="nucleotide sequence ID" value="NZ_CAKLPX010000006.1"/>
</dbReference>
<proteinExistence type="inferred from homology"/>
<sequence length="254" mass="27191">MTTLLLDCGNTRIKWQLRAPDGIRAAGVVELATAEAADALALLLDSWAVDAVAISSVRNKAATAEMAEGLKSRFSCRVFVAEVSACACGIENGYHQPQRLGVDRWMAAIGAYKKLSSAVVIVDAGSAITVDYVDARGVFRGGYIAPGLKLLCGALQLGTEDVHFSTDYDNKEMSAGLSTDEAVARGLMHMAMGYIRSAQDEIARQNKGDSVPVIMTGGDALSLLAVMQEEHDYIESLVLDGLNWVFEEEVVDEL</sequence>
<feature type="binding site" evidence="16">
    <location>
        <position position="126"/>
    </location>
    <ligand>
        <name>ATP</name>
        <dbReference type="ChEBI" id="CHEBI:30616"/>
    </ligand>
</feature>
<comment type="similarity">
    <text evidence="14 16">Belongs to the type III pantothenate kinase family.</text>
</comment>
<dbReference type="PANTHER" id="PTHR34265">
    <property type="entry name" value="TYPE III PANTOTHENATE KINASE"/>
    <property type="match status" value="1"/>
</dbReference>
<evidence type="ECO:0000256" key="16">
    <source>
        <dbReference type="HAMAP-Rule" id="MF_01274"/>
    </source>
</evidence>
<comment type="caution">
    <text evidence="17">The sequence shown here is derived from an EMBL/GenBank/DDBJ whole genome shotgun (WGS) entry which is preliminary data.</text>
</comment>
<dbReference type="GO" id="GO:0004594">
    <property type="term" value="F:pantothenate kinase activity"/>
    <property type="evidence" value="ECO:0007669"/>
    <property type="project" value="UniProtKB-EC"/>
</dbReference>
<evidence type="ECO:0000256" key="12">
    <source>
        <dbReference type="ARBA" id="ARBA00022958"/>
    </source>
</evidence>
<evidence type="ECO:0000256" key="10">
    <source>
        <dbReference type="ARBA" id="ARBA00022777"/>
    </source>
</evidence>
<evidence type="ECO:0000256" key="8">
    <source>
        <dbReference type="ARBA" id="ARBA00022679"/>
    </source>
</evidence>
<keyword evidence="8 16" id="KW-0808">Transferase</keyword>
<evidence type="ECO:0000256" key="5">
    <source>
        <dbReference type="ARBA" id="ARBA00011738"/>
    </source>
</evidence>
<evidence type="ECO:0000256" key="1">
    <source>
        <dbReference type="ARBA" id="ARBA00001206"/>
    </source>
</evidence>
<evidence type="ECO:0000256" key="13">
    <source>
        <dbReference type="ARBA" id="ARBA00022993"/>
    </source>
</evidence>
<feature type="active site" description="Proton acceptor" evidence="16">
    <location>
        <position position="103"/>
    </location>
</feature>
<organism evidence="17 18">
    <name type="scientific">Sinobacterium norvegicum</name>
    <dbReference type="NCBI Taxonomy" id="1641715"/>
    <lineage>
        <taxon>Bacteria</taxon>
        <taxon>Pseudomonadati</taxon>
        <taxon>Pseudomonadota</taxon>
        <taxon>Gammaproteobacteria</taxon>
        <taxon>Cellvibrionales</taxon>
        <taxon>Spongiibacteraceae</taxon>
        <taxon>Sinobacterium</taxon>
    </lineage>
</organism>
<feature type="binding site" evidence="16">
    <location>
        <begin position="7"/>
        <end position="14"/>
    </location>
    <ligand>
        <name>ATP</name>
        <dbReference type="ChEBI" id="CHEBI:30616"/>
    </ligand>
</feature>
<keyword evidence="18" id="KW-1185">Reference proteome</keyword>
<keyword evidence="10 16" id="KW-0418">Kinase</keyword>
<dbReference type="PANTHER" id="PTHR34265:SF1">
    <property type="entry name" value="TYPE III PANTOTHENATE KINASE"/>
    <property type="match status" value="1"/>
</dbReference>
<dbReference type="EMBL" id="CAKLPX010000006">
    <property type="protein sequence ID" value="CAH0993220.1"/>
    <property type="molecule type" value="Genomic_DNA"/>
</dbReference>
<comment type="cofactor">
    <cofactor evidence="2">
        <name>K(+)</name>
        <dbReference type="ChEBI" id="CHEBI:29103"/>
    </cofactor>
</comment>
<dbReference type="SUPFAM" id="SSF53067">
    <property type="entry name" value="Actin-like ATPase domain"/>
    <property type="match status" value="2"/>
</dbReference>
<gene>
    <name evidence="16 17" type="primary">coaX</name>
    <name evidence="17" type="ORF">SIN8267_03362</name>
</gene>
<comment type="cofactor">
    <cofactor evidence="16">
        <name>NH4(+)</name>
        <dbReference type="ChEBI" id="CHEBI:28938"/>
    </cofactor>
    <cofactor evidence="16">
        <name>K(+)</name>
        <dbReference type="ChEBI" id="CHEBI:29103"/>
    </cofactor>
    <text evidence="16">A monovalent cation. Ammonium or potassium.</text>
</comment>
<feature type="binding site" evidence="16">
    <location>
        <position position="179"/>
    </location>
    <ligand>
        <name>substrate</name>
    </ligand>
</feature>
<dbReference type="Proteomes" id="UP000838100">
    <property type="component" value="Unassembled WGS sequence"/>
</dbReference>
<comment type="catalytic activity">
    <reaction evidence="1 16">
        <text>(R)-pantothenate + ATP = (R)-4'-phosphopantothenate + ADP + H(+)</text>
        <dbReference type="Rhea" id="RHEA:16373"/>
        <dbReference type="ChEBI" id="CHEBI:10986"/>
        <dbReference type="ChEBI" id="CHEBI:15378"/>
        <dbReference type="ChEBI" id="CHEBI:29032"/>
        <dbReference type="ChEBI" id="CHEBI:30616"/>
        <dbReference type="ChEBI" id="CHEBI:456216"/>
        <dbReference type="EC" id="2.7.1.33"/>
    </reaction>
</comment>
<comment type="subcellular location">
    <subcellularLocation>
        <location evidence="3 16">Cytoplasm</location>
    </subcellularLocation>
</comment>
<comment type="pathway">
    <text evidence="4 16">Cofactor biosynthesis; coenzyme A biosynthesis; CoA from (R)-pantothenate: step 1/5.</text>
</comment>
<evidence type="ECO:0000256" key="4">
    <source>
        <dbReference type="ARBA" id="ARBA00005225"/>
    </source>
</evidence>
<feature type="binding site" evidence="16">
    <location>
        <begin position="101"/>
        <end position="104"/>
    </location>
    <ligand>
        <name>substrate</name>
    </ligand>
</feature>
<keyword evidence="13 16" id="KW-0173">Coenzyme A biosynthesis</keyword>
<dbReference type="HAMAP" id="MF_01274">
    <property type="entry name" value="Pantothen_kinase_3"/>
    <property type="match status" value="1"/>
</dbReference>
<dbReference type="EC" id="2.7.1.33" evidence="6 16"/>
<keyword evidence="12 16" id="KW-0630">Potassium</keyword>
<feature type="binding site" evidence="16">
    <location>
        <position position="123"/>
    </location>
    <ligand>
        <name>K(+)</name>
        <dbReference type="ChEBI" id="CHEBI:29103"/>
    </ligand>
</feature>
<dbReference type="Pfam" id="PF03309">
    <property type="entry name" value="Pan_kinase"/>
    <property type="match status" value="1"/>
</dbReference>
<feature type="binding site" evidence="16">
    <location>
        <position position="94"/>
    </location>
    <ligand>
        <name>substrate</name>
    </ligand>
</feature>
<evidence type="ECO:0000256" key="9">
    <source>
        <dbReference type="ARBA" id="ARBA00022741"/>
    </source>
</evidence>
<keyword evidence="7 16" id="KW-0963">Cytoplasm</keyword>
<dbReference type="Gene3D" id="3.30.420.40">
    <property type="match status" value="2"/>
</dbReference>
<keyword evidence="16" id="KW-0479">Metal-binding</keyword>
<name>A0ABM9AJ96_9GAMM</name>
<dbReference type="NCBIfam" id="TIGR00671">
    <property type="entry name" value="baf"/>
    <property type="match status" value="1"/>
</dbReference>
<evidence type="ECO:0000256" key="2">
    <source>
        <dbReference type="ARBA" id="ARBA00001958"/>
    </source>
</evidence>
<comment type="subunit">
    <text evidence="5 16">Homodimer.</text>
</comment>
<reference evidence="17" key="1">
    <citation type="submission" date="2021-12" db="EMBL/GenBank/DDBJ databases">
        <authorList>
            <person name="Rodrigo-Torres L."/>
            <person name="Arahal R. D."/>
            <person name="Lucena T."/>
        </authorList>
    </citation>
    <scope>NUCLEOTIDE SEQUENCE</scope>
    <source>
        <strain evidence="17">CECT 8267</strain>
    </source>
</reference>
<protein>
    <recommendedName>
        <fullName evidence="15 16">Type III pantothenate kinase</fullName>
        <ecNumber evidence="6 16">2.7.1.33</ecNumber>
    </recommendedName>
    <alternativeName>
        <fullName evidence="16">PanK-III</fullName>
    </alternativeName>
    <alternativeName>
        <fullName evidence="16">Pantothenic acid kinase</fullName>
    </alternativeName>
</protein>
<dbReference type="InterPro" id="IPR004619">
    <property type="entry name" value="Type_III_PanK"/>
</dbReference>
<evidence type="ECO:0000256" key="15">
    <source>
        <dbReference type="ARBA" id="ARBA00040883"/>
    </source>
</evidence>
<evidence type="ECO:0000313" key="18">
    <source>
        <dbReference type="Proteomes" id="UP000838100"/>
    </source>
</evidence>
<evidence type="ECO:0000256" key="3">
    <source>
        <dbReference type="ARBA" id="ARBA00004496"/>
    </source>
</evidence>